<dbReference type="EMBL" id="RCMK01000528">
    <property type="protein sequence ID" value="KAG2923769.1"/>
    <property type="molecule type" value="Genomic_DNA"/>
</dbReference>
<dbReference type="EMBL" id="MJFZ01000532">
    <property type="protein sequence ID" value="RAW27854.1"/>
    <property type="molecule type" value="Genomic_DNA"/>
</dbReference>
<evidence type="ECO:0000256" key="2">
    <source>
        <dbReference type="SAM" id="Phobius"/>
    </source>
</evidence>
<feature type="domain" description="Peptidase A2" evidence="3">
    <location>
        <begin position="11"/>
        <end position="52"/>
    </location>
</feature>
<proteinExistence type="predicted"/>
<reference evidence="8" key="2">
    <citation type="submission" date="2018-05" db="EMBL/GenBank/DDBJ databases">
        <title>Effector identification in a new, highly contiguous assembly of the strawberry crown rot pathogen Phytophthora cactorum.</title>
        <authorList>
            <person name="Armitage A.D."/>
            <person name="Nellist C.F."/>
            <person name="Bates H."/>
            <person name="Vickerstaff R.J."/>
            <person name="Harrison R.J."/>
        </authorList>
    </citation>
    <scope>NUCLEOTIDE SEQUENCE</scope>
    <source>
        <strain evidence="4">15-7</strain>
        <strain evidence="5">4032</strain>
        <strain evidence="6">4040</strain>
        <strain evidence="7">P415</strain>
        <strain evidence="8">P421</strain>
    </source>
</reference>
<evidence type="ECO:0000313" key="7">
    <source>
        <dbReference type="EMBL" id="KAG2998391.1"/>
    </source>
</evidence>
<dbReference type="SUPFAM" id="SSF50630">
    <property type="entry name" value="Acid proteases"/>
    <property type="match status" value="1"/>
</dbReference>
<dbReference type="VEuPathDB" id="FungiDB:PC110_g15752"/>
<evidence type="ECO:0000259" key="3">
    <source>
        <dbReference type="PROSITE" id="PS50175"/>
    </source>
</evidence>
<dbReference type="AlphaFoldDB" id="A0A329RT09"/>
<dbReference type="Pfam" id="PF13650">
    <property type="entry name" value="Asp_protease_2"/>
    <property type="match status" value="1"/>
</dbReference>
<dbReference type="EMBL" id="RCMV01000482">
    <property type="protein sequence ID" value="KAG3216484.1"/>
    <property type="molecule type" value="Genomic_DNA"/>
</dbReference>
<dbReference type="InterPro" id="IPR021109">
    <property type="entry name" value="Peptidase_aspartic_dom_sf"/>
</dbReference>
<dbReference type="Proteomes" id="UP000735874">
    <property type="component" value="Unassembled WGS sequence"/>
</dbReference>
<evidence type="ECO:0000313" key="8">
    <source>
        <dbReference type="EMBL" id="KAG3216484.1"/>
    </source>
</evidence>
<dbReference type="Proteomes" id="UP000736787">
    <property type="component" value="Unassembled WGS sequence"/>
</dbReference>
<dbReference type="Gene3D" id="2.40.70.10">
    <property type="entry name" value="Acid Proteases"/>
    <property type="match status" value="1"/>
</dbReference>
<protein>
    <recommendedName>
        <fullName evidence="3">Peptidase A2 domain-containing protein</fullName>
    </recommendedName>
</protein>
<organism evidence="9 10">
    <name type="scientific">Phytophthora cactorum</name>
    <dbReference type="NCBI Taxonomy" id="29920"/>
    <lineage>
        <taxon>Eukaryota</taxon>
        <taxon>Sar</taxon>
        <taxon>Stramenopiles</taxon>
        <taxon>Oomycota</taxon>
        <taxon>Peronosporomycetes</taxon>
        <taxon>Peronosporales</taxon>
        <taxon>Peronosporaceae</taxon>
        <taxon>Phytophthora</taxon>
    </lineage>
</organism>
<reference evidence="9 10" key="1">
    <citation type="submission" date="2018-01" db="EMBL/GenBank/DDBJ databases">
        <title>Draft genome of the strawberry crown rot pathogen Phytophthora cactorum.</title>
        <authorList>
            <person name="Armitage A.D."/>
            <person name="Lysoe E."/>
            <person name="Nellist C.F."/>
            <person name="Harrison R.J."/>
            <person name="Brurberg M.B."/>
        </authorList>
    </citation>
    <scope>NUCLEOTIDE SEQUENCE [LARGE SCALE GENOMIC DNA]</scope>
    <source>
        <strain evidence="9 10">10300</strain>
    </source>
</reference>
<dbReference type="Proteomes" id="UP000760860">
    <property type="component" value="Unassembled WGS sequence"/>
</dbReference>
<evidence type="ECO:0000313" key="6">
    <source>
        <dbReference type="EMBL" id="KAG2923769.1"/>
    </source>
</evidence>
<sequence>MVYGVVNDVRTHILLDTGASGSMLSLNVARRLKLKFRMLLDPIKVSGLGGVITYIPATAKVMITLGSAVVYIADL</sequence>
<dbReference type="GO" id="GO:0004190">
    <property type="term" value="F:aspartic-type endopeptidase activity"/>
    <property type="evidence" value="ECO:0007669"/>
    <property type="project" value="InterPro"/>
</dbReference>
<evidence type="ECO:0000313" key="5">
    <source>
        <dbReference type="EMBL" id="KAG2917924.1"/>
    </source>
</evidence>
<dbReference type="EMBL" id="RCMI01000316">
    <property type="protein sequence ID" value="KAG2917924.1"/>
    <property type="molecule type" value="Genomic_DNA"/>
</dbReference>
<name>A0A329RT09_9STRA</name>
<dbReference type="InterPro" id="IPR001995">
    <property type="entry name" value="Peptidase_A2_cat"/>
</dbReference>
<evidence type="ECO:0000256" key="1">
    <source>
        <dbReference type="ARBA" id="ARBA00022801"/>
    </source>
</evidence>
<dbReference type="OrthoDB" id="127679at2759"/>
<dbReference type="CDD" id="cd00303">
    <property type="entry name" value="retropepsin_like"/>
    <property type="match status" value="1"/>
</dbReference>
<dbReference type="GO" id="GO:0006508">
    <property type="term" value="P:proteolysis"/>
    <property type="evidence" value="ECO:0007669"/>
    <property type="project" value="InterPro"/>
</dbReference>
<evidence type="ECO:0000313" key="10">
    <source>
        <dbReference type="Proteomes" id="UP000251314"/>
    </source>
</evidence>
<dbReference type="Proteomes" id="UP000774804">
    <property type="component" value="Unassembled WGS sequence"/>
</dbReference>
<feature type="transmembrane region" description="Helical" evidence="2">
    <location>
        <begin position="51"/>
        <end position="73"/>
    </location>
</feature>
<keyword evidence="2" id="KW-0472">Membrane</keyword>
<keyword evidence="2" id="KW-1133">Transmembrane helix</keyword>
<keyword evidence="2" id="KW-0812">Transmembrane</keyword>
<accession>A0A329RT09</accession>
<dbReference type="Proteomes" id="UP000251314">
    <property type="component" value="Unassembled WGS sequence"/>
</dbReference>
<keyword evidence="10" id="KW-1185">Reference proteome</keyword>
<gene>
    <name evidence="9" type="ORF">PC110_g15752</name>
    <name evidence="4" type="ORF">PC113_g11911</name>
    <name evidence="5" type="ORF">PC115_g10606</name>
    <name evidence="6" type="ORF">PC117_g15625</name>
    <name evidence="7" type="ORF">PC118_g1306</name>
    <name evidence="8" type="ORF">PC129_g12671</name>
</gene>
<dbReference type="Proteomes" id="UP000697107">
    <property type="component" value="Unassembled WGS sequence"/>
</dbReference>
<comment type="caution">
    <text evidence="9">The sequence shown here is derived from an EMBL/GenBank/DDBJ whole genome shotgun (WGS) entry which is preliminary data.</text>
</comment>
<dbReference type="EMBL" id="RCMG01000349">
    <property type="protein sequence ID" value="KAG2856050.1"/>
    <property type="molecule type" value="Genomic_DNA"/>
</dbReference>
<dbReference type="PROSITE" id="PS50175">
    <property type="entry name" value="ASP_PROT_RETROV"/>
    <property type="match status" value="1"/>
</dbReference>
<evidence type="ECO:0000313" key="4">
    <source>
        <dbReference type="EMBL" id="KAG2856050.1"/>
    </source>
</evidence>
<evidence type="ECO:0000313" key="9">
    <source>
        <dbReference type="EMBL" id="RAW27854.1"/>
    </source>
</evidence>
<keyword evidence="1" id="KW-0378">Hydrolase</keyword>
<dbReference type="EMBL" id="RCML01000016">
    <property type="protein sequence ID" value="KAG2998391.1"/>
    <property type="molecule type" value="Genomic_DNA"/>
</dbReference>